<gene>
    <name evidence="3" type="ORF">IPOD504_LOCUS4597</name>
</gene>
<dbReference type="EMBL" id="OW152827">
    <property type="protein sequence ID" value="CAH2044136.1"/>
    <property type="molecule type" value="Genomic_DNA"/>
</dbReference>
<dbReference type="Pfam" id="PF07648">
    <property type="entry name" value="Kazal_2"/>
    <property type="match status" value="1"/>
</dbReference>
<dbReference type="CDD" id="cd00104">
    <property type="entry name" value="KAZAL_FS"/>
    <property type="match status" value="1"/>
</dbReference>
<proteinExistence type="predicted"/>
<dbReference type="InterPro" id="IPR002350">
    <property type="entry name" value="Kazal_dom"/>
</dbReference>
<evidence type="ECO:0000256" key="1">
    <source>
        <dbReference type="SAM" id="SignalP"/>
    </source>
</evidence>
<feature type="signal peptide" evidence="1">
    <location>
        <begin position="1"/>
        <end position="19"/>
    </location>
</feature>
<dbReference type="Proteomes" id="UP000837857">
    <property type="component" value="Chromosome 15"/>
</dbReference>
<accession>A0ABN8I395</accession>
<dbReference type="PROSITE" id="PS51465">
    <property type="entry name" value="KAZAL_2"/>
    <property type="match status" value="1"/>
</dbReference>
<keyword evidence="4" id="KW-1185">Reference proteome</keyword>
<dbReference type="InterPro" id="IPR036058">
    <property type="entry name" value="Kazal_dom_sf"/>
</dbReference>
<feature type="chain" id="PRO_5045751934" description="Kazal-like domain-containing protein" evidence="1">
    <location>
        <begin position="20"/>
        <end position="97"/>
    </location>
</feature>
<keyword evidence="1" id="KW-0732">Signal</keyword>
<dbReference type="PROSITE" id="PS00282">
    <property type="entry name" value="KAZAL_1"/>
    <property type="match status" value="1"/>
</dbReference>
<dbReference type="SUPFAM" id="SSF100895">
    <property type="entry name" value="Kazal-type serine protease inhibitors"/>
    <property type="match status" value="1"/>
</dbReference>
<feature type="non-terminal residue" evidence="3">
    <location>
        <position position="1"/>
    </location>
</feature>
<sequence length="97" mass="10202">MLIKFGLSFAAICLCVAFAMPPCRCPLAGRPVCGSNGQTYTNMCFLMCAGLRNPNVTLASRGPCEPTTTSDPTTAHLLGTEDTTQVARVRTDSSLAS</sequence>
<evidence type="ECO:0000313" key="4">
    <source>
        <dbReference type="Proteomes" id="UP000837857"/>
    </source>
</evidence>
<dbReference type="Gene3D" id="3.30.60.30">
    <property type="match status" value="1"/>
</dbReference>
<dbReference type="SMART" id="SM00280">
    <property type="entry name" value="KAZAL"/>
    <property type="match status" value="1"/>
</dbReference>
<reference evidence="3" key="1">
    <citation type="submission" date="2022-03" db="EMBL/GenBank/DDBJ databases">
        <authorList>
            <person name="Martin H S."/>
        </authorList>
    </citation>
    <scope>NUCLEOTIDE SEQUENCE</scope>
</reference>
<feature type="domain" description="Kazal-like" evidence="2">
    <location>
        <begin position="17"/>
        <end position="66"/>
    </location>
</feature>
<evidence type="ECO:0000259" key="2">
    <source>
        <dbReference type="PROSITE" id="PS51465"/>
    </source>
</evidence>
<protein>
    <recommendedName>
        <fullName evidence="2">Kazal-like domain-containing protein</fullName>
    </recommendedName>
</protein>
<name>A0ABN8I395_9NEOP</name>
<evidence type="ECO:0000313" key="3">
    <source>
        <dbReference type="EMBL" id="CAH2044136.1"/>
    </source>
</evidence>
<organism evidence="3 4">
    <name type="scientific">Iphiclides podalirius</name>
    <name type="common">scarce swallowtail</name>
    <dbReference type="NCBI Taxonomy" id="110791"/>
    <lineage>
        <taxon>Eukaryota</taxon>
        <taxon>Metazoa</taxon>
        <taxon>Ecdysozoa</taxon>
        <taxon>Arthropoda</taxon>
        <taxon>Hexapoda</taxon>
        <taxon>Insecta</taxon>
        <taxon>Pterygota</taxon>
        <taxon>Neoptera</taxon>
        <taxon>Endopterygota</taxon>
        <taxon>Lepidoptera</taxon>
        <taxon>Glossata</taxon>
        <taxon>Ditrysia</taxon>
        <taxon>Papilionoidea</taxon>
        <taxon>Papilionidae</taxon>
        <taxon>Papilioninae</taxon>
        <taxon>Iphiclides</taxon>
    </lineage>
</organism>